<dbReference type="InterPro" id="IPR001932">
    <property type="entry name" value="PPM-type_phosphatase-like_dom"/>
</dbReference>
<keyword evidence="1" id="KW-0378">Hydrolase</keyword>
<accession>A0A5C5VFB2</accession>
<dbReference type="EMBL" id="SIHJ01000001">
    <property type="protein sequence ID" value="TWT36569.1"/>
    <property type="molecule type" value="Genomic_DNA"/>
</dbReference>
<dbReference type="OrthoDB" id="9811749at2"/>
<evidence type="ECO:0000259" key="2">
    <source>
        <dbReference type="Pfam" id="PF07228"/>
    </source>
</evidence>
<dbReference type="GO" id="GO:0016791">
    <property type="term" value="F:phosphatase activity"/>
    <property type="evidence" value="ECO:0007669"/>
    <property type="project" value="TreeGrafter"/>
</dbReference>
<evidence type="ECO:0000313" key="3">
    <source>
        <dbReference type="EMBL" id="TWT36569.1"/>
    </source>
</evidence>
<dbReference type="Pfam" id="PF07228">
    <property type="entry name" value="SpoIIE"/>
    <property type="match status" value="1"/>
</dbReference>
<feature type="domain" description="PPM-type phosphatase" evidence="2">
    <location>
        <begin position="87"/>
        <end position="260"/>
    </location>
</feature>
<dbReference type="PANTHER" id="PTHR43156:SF2">
    <property type="entry name" value="STAGE II SPORULATION PROTEIN E"/>
    <property type="match status" value="1"/>
</dbReference>
<protein>
    <submittedName>
        <fullName evidence="3">Stage II sporulation protein E (SpoIIE)</fullName>
    </submittedName>
</protein>
<dbReference type="PANTHER" id="PTHR43156">
    <property type="entry name" value="STAGE II SPORULATION PROTEIN E-RELATED"/>
    <property type="match status" value="1"/>
</dbReference>
<dbReference type="Proteomes" id="UP000316714">
    <property type="component" value="Unassembled WGS sequence"/>
</dbReference>
<evidence type="ECO:0000256" key="1">
    <source>
        <dbReference type="ARBA" id="ARBA00022801"/>
    </source>
</evidence>
<name>A0A5C5VFB2_9BACT</name>
<sequence>MGTSLVSNESSPPAAPMGCMEVWGGAGPRQCSLERPGLDIWVSSLSANEHQRGGGDLHLVSSCASGRITRLLMADICAGGEGFAELSNDLRSLMKRNVNRLGQNACVAGMSKSLADASEHGCFASSLLATYFSPRRSLTICNAGHPPPLLFRDAEKAWIALSGSISDSGETHSDTVLRSTEYHEVQTRLSVGDVLLYYSGSLVECVDAHSDLLGIAGIRKLAERLVLDGTERLAARLLSEVQATNPRILEAGDATVIVCRATKRAVGWKANLLAPLRMFRRVADQVTFL</sequence>
<comment type="caution">
    <text evidence="3">The sequence shown here is derived from an EMBL/GenBank/DDBJ whole genome shotgun (WGS) entry which is preliminary data.</text>
</comment>
<gene>
    <name evidence="3" type="ORF">KOR34_14750</name>
</gene>
<dbReference type="InterPro" id="IPR052016">
    <property type="entry name" value="Bact_Sigma-Reg"/>
</dbReference>
<dbReference type="Gene3D" id="3.60.40.10">
    <property type="entry name" value="PPM-type phosphatase domain"/>
    <property type="match status" value="1"/>
</dbReference>
<evidence type="ECO:0000313" key="4">
    <source>
        <dbReference type="Proteomes" id="UP000316714"/>
    </source>
</evidence>
<dbReference type="InterPro" id="IPR036457">
    <property type="entry name" value="PPM-type-like_dom_sf"/>
</dbReference>
<reference evidence="3 4" key="1">
    <citation type="submission" date="2019-02" db="EMBL/GenBank/DDBJ databases">
        <title>Deep-cultivation of Planctomycetes and their phenomic and genomic characterization uncovers novel biology.</title>
        <authorList>
            <person name="Wiegand S."/>
            <person name="Jogler M."/>
            <person name="Boedeker C."/>
            <person name="Pinto D."/>
            <person name="Vollmers J."/>
            <person name="Rivas-Marin E."/>
            <person name="Kohn T."/>
            <person name="Peeters S.H."/>
            <person name="Heuer A."/>
            <person name="Rast P."/>
            <person name="Oberbeckmann S."/>
            <person name="Bunk B."/>
            <person name="Jeske O."/>
            <person name="Meyerdierks A."/>
            <person name="Storesund J.E."/>
            <person name="Kallscheuer N."/>
            <person name="Luecker S."/>
            <person name="Lage O.M."/>
            <person name="Pohl T."/>
            <person name="Merkel B.J."/>
            <person name="Hornburger P."/>
            <person name="Mueller R.-W."/>
            <person name="Bruemmer F."/>
            <person name="Labrenz M."/>
            <person name="Spormann A.M."/>
            <person name="Op Den Camp H."/>
            <person name="Overmann J."/>
            <person name="Amann R."/>
            <person name="Jetten M.S.M."/>
            <person name="Mascher T."/>
            <person name="Medema M.H."/>
            <person name="Devos D.P."/>
            <person name="Kaster A.-K."/>
            <person name="Ovreas L."/>
            <person name="Rohde M."/>
            <person name="Galperin M.Y."/>
            <person name="Jogler C."/>
        </authorList>
    </citation>
    <scope>NUCLEOTIDE SEQUENCE [LARGE SCALE GENOMIC DNA]</scope>
    <source>
        <strain evidence="3 4">KOR34</strain>
    </source>
</reference>
<proteinExistence type="predicted"/>
<organism evidence="3 4">
    <name type="scientific">Posidoniimonas corsicana</name>
    <dbReference type="NCBI Taxonomy" id="1938618"/>
    <lineage>
        <taxon>Bacteria</taxon>
        <taxon>Pseudomonadati</taxon>
        <taxon>Planctomycetota</taxon>
        <taxon>Planctomycetia</taxon>
        <taxon>Pirellulales</taxon>
        <taxon>Lacipirellulaceae</taxon>
        <taxon>Posidoniimonas</taxon>
    </lineage>
</organism>
<dbReference type="AlphaFoldDB" id="A0A5C5VFB2"/>
<keyword evidence="4" id="KW-1185">Reference proteome</keyword>